<reference evidence="8 9" key="1">
    <citation type="submission" date="2023-04" db="EMBL/GenBank/DDBJ databases">
        <title>Marinoamorphus aggregata gen. nov., sp. Nov., isolate from tissue of brittle star Ophioplocus japonicus.</title>
        <authorList>
            <person name="Kawano K."/>
            <person name="Sawayama S."/>
            <person name="Nakagawa S."/>
        </authorList>
    </citation>
    <scope>NUCLEOTIDE SEQUENCE [LARGE SCALE GENOMIC DNA]</scope>
    <source>
        <strain evidence="8 9">NKW23</strain>
    </source>
</reference>
<dbReference type="InterPro" id="IPR001117">
    <property type="entry name" value="Cu-oxidase_2nd"/>
</dbReference>
<dbReference type="InterPro" id="IPR008972">
    <property type="entry name" value="Cupredoxin"/>
</dbReference>
<feature type="domain" description="Plastocyanin-like" evidence="6">
    <location>
        <begin position="351"/>
        <end position="456"/>
    </location>
</feature>
<evidence type="ECO:0000256" key="2">
    <source>
        <dbReference type="ARBA" id="ARBA00023002"/>
    </source>
</evidence>
<dbReference type="PROSITE" id="PS00080">
    <property type="entry name" value="MULTICOPPER_OXIDASE2"/>
    <property type="match status" value="1"/>
</dbReference>
<dbReference type="Gene3D" id="2.60.40.420">
    <property type="entry name" value="Cupredoxins - blue copper proteins"/>
    <property type="match status" value="3"/>
</dbReference>
<dbReference type="InterPro" id="IPR002355">
    <property type="entry name" value="Cu_oxidase_Cu_BS"/>
</dbReference>
<dbReference type="EMBL" id="BSYI01000024">
    <property type="protein sequence ID" value="GMG83815.1"/>
    <property type="molecule type" value="Genomic_DNA"/>
</dbReference>
<keyword evidence="2" id="KW-0560">Oxidoreductase</keyword>
<evidence type="ECO:0000313" key="9">
    <source>
        <dbReference type="Proteomes" id="UP001239909"/>
    </source>
</evidence>
<accession>A0ABQ6LRK7</accession>
<dbReference type="RefSeq" id="WP_285672626.1">
    <property type="nucleotide sequence ID" value="NZ_BSYI01000024.1"/>
</dbReference>
<dbReference type="Pfam" id="PF07732">
    <property type="entry name" value="Cu-oxidase_3"/>
    <property type="match status" value="1"/>
</dbReference>
<dbReference type="InterPro" id="IPR006311">
    <property type="entry name" value="TAT_signal"/>
</dbReference>
<comment type="caution">
    <text evidence="8">The sequence shown here is derived from an EMBL/GenBank/DDBJ whole genome shotgun (WGS) entry which is preliminary data.</text>
</comment>
<evidence type="ECO:0000256" key="3">
    <source>
        <dbReference type="ARBA" id="ARBA00023008"/>
    </source>
</evidence>
<sequence length="457" mass="49405">MSLTRRHFLVSAAATGLAPAAAHGAGPVALTAAEGVARLTPEPYGPTRVWAYDGTAPGPVIRLRRGGRVTRRLINALPQPTTVHWHGIRIANAMDGVPGVTQEAVSPEADFLYDFDANDAGTYWYHPHVRSWEQVDRGLSGALIVEEEAPPEVDRDEVLLLDDWRLDEQAQIHDSFDSMHDRSHAGRIGNHVTVNGNPAHGLTVRRHHRLRLRLVNAANARIFDIGLKGLAGWVAALDGQPLAVPEPMTRLSLAPAQRADLVLDVTEDEADEAFLISHERGGDFALTTLRIDGAARPARLAEMRPLPPNDLPPIAGLDGAATATLTMEGGAMGGMRAAVLDGVETDIRELVRSGRAWALNGVAGVPEAPLLTARLGQTVRIALVNDTAWPHAMHLHGHHFRMVGKDGSFGPLRDTVLLDRQARGEIAFVADNPGDWLFHCHMLEHAAAGMSTWLRVV</sequence>
<evidence type="ECO:0000259" key="5">
    <source>
        <dbReference type="Pfam" id="PF00394"/>
    </source>
</evidence>
<feature type="domain" description="Plastocyanin-like" evidence="7">
    <location>
        <begin position="42"/>
        <end position="148"/>
    </location>
</feature>
<keyword evidence="4" id="KW-0732">Signal</keyword>
<evidence type="ECO:0000259" key="7">
    <source>
        <dbReference type="Pfam" id="PF07732"/>
    </source>
</evidence>
<keyword evidence="9" id="KW-1185">Reference proteome</keyword>
<dbReference type="Proteomes" id="UP001239909">
    <property type="component" value="Unassembled WGS sequence"/>
</dbReference>
<evidence type="ECO:0000313" key="8">
    <source>
        <dbReference type="EMBL" id="GMG83815.1"/>
    </source>
</evidence>
<feature type="chain" id="PRO_5045749818" evidence="4">
    <location>
        <begin position="25"/>
        <end position="457"/>
    </location>
</feature>
<evidence type="ECO:0000256" key="4">
    <source>
        <dbReference type="SAM" id="SignalP"/>
    </source>
</evidence>
<name>A0ABQ6LRK7_9RHOB</name>
<keyword evidence="3" id="KW-0186">Copper</keyword>
<proteinExistence type="predicted"/>
<dbReference type="PANTHER" id="PTHR11709">
    <property type="entry name" value="MULTI-COPPER OXIDASE"/>
    <property type="match status" value="1"/>
</dbReference>
<dbReference type="Pfam" id="PF00394">
    <property type="entry name" value="Cu-oxidase"/>
    <property type="match status" value="1"/>
</dbReference>
<protein>
    <submittedName>
        <fullName evidence="8">Multicopper oxidase family protein</fullName>
    </submittedName>
</protein>
<dbReference type="Pfam" id="PF07731">
    <property type="entry name" value="Cu-oxidase_2"/>
    <property type="match status" value="1"/>
</dbReference>
<feature type="signal peptide" evidence="4">
    <location>
        <begin position="1"/>
        <end position="24"/>
    </location>
</feature>
<gene>
    <name evidence="8" type="ORF">LNKW23_30290</name>
</gene>
<feature type="domain" description="Plastocyanin-like" evidence="5">
    <location>
        <begin position="158"/>
        <end position="278"/>
    </location>
</feature>
<dbReference type="InterPro" id="IPR011707">
    <property type="entry name" value="Cu-oxidase-like_N"/>
</dbReference>
<dbReference type="PANTHER" id="PTHR11709:SF394">
    <property type="entry name" value="FI03373P-RELATED"/>
    <property type="match status" value="1"/>
</dbReference>
<dbReference type="CDD" id="cd13861">
    <property type="entry name" value="CuRO_1_CumA_like"/>
    <property type="match status" value="1"/>
</dbReference>
<organism evidence="8 9">
    <name type="scientific">Paralimibaculum aggregatum</name>
    <dbReference type="NCBI Taxonomy" id="3036245"/>
    <lineage>
        <taxon>Bacteria</taxon>
        <taxon>Pseudomonadati</taxon>
        <taxon>Pseudomonadota</taxon>
        <taxon>Alphaproteobacteria</taxon>
        <taxon>Rhodobacterales</taxon>
        <taxon>Paracoccaceae</taxon>
        <taxon>Paralimibaculum</taxon>
    </lineage>
</organism>
<evidence type="ECO:0000259" key="6">
    <source>
        <dbReference type="Pfam" id="PF07731"/>
    </source>
</evidence>
<evidence type="ECO:0000256" key="1">
    <source>
        <dbReference type="ARBA" id="ARBA00022723"/>
    </source>
</evidence>
<dbReference type="InterPro" id="IPR011706">
    <property type="entry name" value="Cu-oxidase_C"/>
</dbReference>
<dbReference type="InterPro" id="IPR045087">
    <property type="entry name" value="Cu-oxidase_fam"/>
</dbReference>
<dbReference type="SUPFAM" id="SSF49503">
    <property type="entry name" value="Cupredoxins"/>
    <property type="match status" value="3"/>
</dbReference>
<dbReference type="PROSITE" id="PS51318">
    <property type="entry name" value="TAT"/>
    <property type="match status" value="1"/>
</dbReference>
<keyword evidence="1" id="KW-0479">Metal-binding</keyword>